<feature type="region of interest" description="Disordered" evidence="2">
    <location>
        <begin position="72"/>
        <end position="91"/>
    </location>
</feature>
<dbReference type="GO" id="GO:0005506">
    <property type="term" value="F:iron ion binding"/>
    <property type="evidence" value="ECO:0007669"/>
    <property type="project" value="InterPro"/>
</dbReference>
<dbReference type="EMBL" id="KF264546">
    <property type="protein sequence ID" value="AGS49529.1"/>
    <property type="molecule type" value="Genomic_DNA"/>
</dbReference>
<protein>
    <submittedName>
        <fullName evidence="3">Putative cytochrome P450 hydroxylase</fullName>
    </submittedName>
</protein>
<dbReference type="PRINTS" id="PR00359">
    <property type="entry name" value="BP450"/>
</dbReference>
<dbReference type="GO" id="GO:0020037">
    <property type="term" value="F:heme binding"/>
    <property type="evidence" value="ECO:0007669"/>
    <property type="project" value="InterPro"/>
</dbReference>
<evidence type="ECO:0000256" key="2">
    <source>
        <dbReference type="SAM" id="MobiDB-lite"/>
    </source>
</evidence>
<dbReference type="GO" id="GO:0004497">
    <property type="term" value="F:monooxygenase activity"/>
    <property type="evidence" value="ECO:0007669"/>
    <property type="project" value="InterPro"/>
</dbReference>
<dbReference type="PANTHER" id="PTHR46696:SF1">
    <property type="entry name" value="CYTOCHROME P450 YJIB-RELATED"/>
    <property type="match status" value="1"/>
</dbReference>
<reference evidence="3" key="1">
    <citation type="journal article" date="2013" name="Proc. Natl. Acad. Sci. U.S.A.">
        <title>Mapping gene clusters within arrayed metagenomic libraries to expand the structural diversity of biomedically relevant natural products.</title>
        <authorList>
            <person name="Owen J.G."/>
            <person name="Reddy B.V."/>
            <person name="Ternei M.A."/>
            <person name="Charlop-Powers Z."/>
            <person name="Calle P.Y."/>
            <person name="Kim J.H."/>
            <person name="Brady S.F."/>
        </authorList>
    </citation>
    <scope>NUCLEOTIDE SEQUENCE</scope>
</reference>
<sequence length="153" mass="17378">MTTADKTDTTGLPEFPGPRDARCPFDPPPKHVDWREGERLGRAVWNGAPVWVVTRHEDIRAVLADQRISADYQRPDFPGWTPDAAQQPPTFARMDDPEHARLRRMLTKDFTVKQVEQKRPQIQQLVDEHIEQMIGKGAPADLVHAFALPIPSL</sequence>
<dbReference type="Gene3D" id="1.10.630.10">
    <property type="entry name" value="Cytochrome P450"/>
    <property type="match status" value="1"/>
</dbReference>
<accession>S5UB10</accession>
<dbReference type="InterPro" id="IPR002397">
    <property type="entry name" value="Cyt_P450_B"/>
</dbReference>
<dbReference type="InterPro" id="IPR036396">
    <property type="entry name" value="Cyt_P450_sf"/>
</dbReference>
<evidence type="ECO:0000313" key="3">
    <source>
        <dbReference type="EMBL" id="AGS49529.1"/>
    </source>
</evidence>
<name>S5UB10_9BACT</name>
<feature type="compositionally biased region" description="Basic and acidic residues" evidence="2">
    <location>
        <begin position="17"/>
        <end position="30"/>
    </location>
</feature>
<organism evidence="3">
    <name type="scientific">uncultured bacterium esnapd7</name>
    <dbReference type="NCBI Taxonomy" id="1366614"/>
    <lineage>
        <taxon>Bacteria</taxon>
        <taxon>environmental samples</taxon>
    </lineage>
</organism>
<comment type="similarity">
    <text evidence="1">Belongs to the cytochrome P450 family.</text>
</comment>
<feature type="region of interest" description="Disordered" evidence="2">
    <location>
        <begin position="1"/>
        <end position="30"/>
    </location>
</feature>
<feature type="non-terminal residue" evidence="3">
    <location>
        <position position="153"/>
    </location>
</feature>
<dbReference type="SUPFAM" id="SSF48264">
    <property type="entry name" value="Cytochrome P450"/>
    <property type="match status" value="1"/>
</dbReference>
<proteinExistence type="inferred from homology"/>
<evidence type="ECO:0000256" key="1">
    <source>
        <dbReference type="ARBA" id="ARBA00010617"/>
    </source>
</evidence>
<dbReference type="PANTHER" id="PTHR46696">
    <property type="entry name" value="P450, PUTATIVE (EUROFUNG)-RELATED"/>
    <property type="match status" value="1"/>
</dbReference>
<dbReference type="GO" id="GO:0016705">
    <property type="term" value="F:oxidoreductase activity, acting on paired donors, with incorporation or reduction of molecular oxygen"/>
    <property type="evidence" value="ECO:0007669"/>
    <property type="project" value="InterPro"/>
</dbReference>
<dbReference type="AlphaFoldDB" id="S5UB10"/>